<evidence type="ECO:0000256" key="5">
    <source>
        <dbReference type="ARBA" id="ARBA00013948"/>
    </source>
</evidence>
<organism evidence="13 14">
    <name type="scientific">Aspergillus flavus (strain ATCC 200026 / FGSC A1120 / IAM 13836 / NRRL 3357 / JCM 12722 / SRRC 167)</name>
    <dbReference type="NCBI Taxonomy" id="332952"/>
    <lineage>
        <taxon>Eukaryota</taxon>
        <taxon>Fungi</taxon>
        <taxon>Dikarya</taxon>
        <taxon>Ascomycota</taxon>
        <taxon>Pezizomycotina</taxon>
        <taxon>Eurotiomycetes</taxon>
        <taxon>Eurotiomycetidae</taxon>
        <taxon>Eurotiales</taxon>
        <taxon>Aspergillaceae</taxon>
        <taxon>Aspergillus</taxon>
        <taxon>Aspergillus subgen. Circumdati</taxon>
    </lineage>
</organism>
<sequence>MSPEPATGRLRWSRSIIIKLTKEIRVGCDKRSQIFVVKCLNNSNSPYIPTDQNMVAKIYDPLYHDFSFNDEDPFLGVDYDYTHECAAYMHLSNLQGSVIPRFFGSYTLTINLGENSRHVRLILIEHIDGLSMDRLNPEMFPREERQEIMKQIINGESSLYTKDVLHEDLCPRNIIIQRNTTLGVFIIDLGKSVIGRSRNPSNPKEEKRYLPGVAISPLLRWNVVYRRQAYFHEWIDWPWQAWLEAQYKDTEATITAEQREIWAIEDRMLEAKGPPPIE</sequence>
<dbReference type="Gene3D" id="1.10.510.10">
    <property type="entry name" value="Transferase(Phosphotransferase) domain 1"/>
    <property type="match status" value="1"/>
</dbReference>
<dbReference type="OMA" id="HEDLCPR"/>
<dbReference type="Proteomes" id="UP000596276">
    <property type="component" value="Chromosome 1"/>
</dbReference>
<dbReference type="SUPFAM" id="SSF56112">
    <property type="entry name" value="Protein kinase-like (PK-like)"/>
    <property type="match status" value="1"/>
</dbReference>
<accession>A0A7U2QY89</accession>
<dbReference type="PROSITE" id="PS00109">
    <property type="entry name" value="PROTEIN_KINASE_TYR"/>
    <property type="match status" value="1"/>
</dbReference>
<comment type="catalytic activity">
    <reaction evidence="11">
        <text>L-seryl-[protein] + ATP = O-phospho-L-seryl-[protein] + ADP + H(+)</text>
        <dbReference type="Rhea" id="RHEA:17989"/>
        <dbReference type="Rhea" id="RHEA-COMP:9863"/>
        <dbReference type="Rhea" id="RHEA-COMP:11604"/>
        <dbReference type="ChEBI" id="CHEBI:15378"/>
        <dbReference type="ChEBI" id="CHEBI:29999"/>
        <dbReference type="ChEBI" id="CHEBI:30616"/>
        <dbReference type="ChEBI" id="CHEBI:83421"/>
        <dbReference type="ChEBI" id="CHEBI:456216"/>
        <dbReference type="EC" id="2.7.11.1"/>
    </reaction>
</comment>
<dbReference type="EMBL" id="CP044619">
    <property type="protein sequence ID" value="QRD89084.1"/>
    <property type="molecule type" value="Genomic_DNA"/>
</dbReference>
<dbReference type="VEuPathDB" id="FungiDB:F9C07_11176"/>
<dbReference type="GO" id="GO:0004674">
    <property type="term" value="F:protein serine/threonine kinase activity"/>
    <property type="evidence" value="ECO:0007669"/>
    <property type="project" value="UniProtKB-EC"/>
</dbReference>
<evidence type="ECO:0000256" key="11">
    <source>
        <dbReference type="ARBA" id="ARBA00048679"/>
    </source>
</evidence>
<keyword evidence="14" id="KW-1185">Reference proteome</keyword>
<dbReference type="GO" id="GO:0000781">
    <property type="term" value="C:chromosome, telomeric region"/>
    <property type="evidence" value="ECO:0007669"/>
    <property type="project" value="UniProtKB-SubCell"/>
</dbReference>
<evidence type="ECO:0000256" key="8">
    <source>
        <dbReference type="ARBA" id="ARBA00030980"/>
    </source>
</evidence>
<dbReference type="PROSITE" id="PS50011">
    <property type="entry name" value="PROTEIN_KINASE_DOM"/>
    <property type="match status" value="1"/>
</dbReference>
<dbReference type="AlphaFoldDB" id="A0A7U2QY89"/>
<evidence type="ECO:0000256" key="3">
    <source>
        <dbReference type="ARBA" id="ARBA00011534"/>
    </source>
</evidence>
<evidence type="ECO:0000256" key="9">
    <source>
        <dbReference type="ARBA" id="ARBA00033194"/>
    </source>
</evidence>
<evidence type="ECO:0000256" key="7">
    <source>
        <dbReference type="ARBA" id="ARBA00022895"/>
    </source>
</evidence>
<dbReference type="InterPro" id="IPR008266">
    <property type="entry name" value="Tyr_kinase_AS"/>
</dbReference>
<gene>
    <name evidence="13" type="ORF">F9C07_11176</name>
</gene>
<evidence type="ECO:0000256" key="4">
    <source>
        <dbReference type="ARBA" id="ARBA00012513"/>
    </source>
</evidence>
<feature type="domain" description="Protein kinase" evidence="12">
    <location>
        <begin position="20"/>
        <end position="278"/>
    </location>
</feature>
<comment type="catalytic activity">
    <reaction evidence="10">
        <text>L-threonyl-[protein] + ATP = O-phospho-L-threonyl-[protein] + ADP + H(+)</text>
        <dbReference type="Rhea" id="RHEA:46608"/>
        <dbReference type="Rhea" id="RHEA-COMP:11060"/>
        <dbReference type="Rhea" id="RHEA-COMP:11605"/>
        <dbReference type="ChEBI" id="CHEBI:15378"/>
        <dbReference type="ChEBI" id="CHEBI:30013"/>
        <dbReference type="ChEBI" id="CHEBI:30616"/>
        <dbReference type="ChEBI" id="CHEBI:61977"/>
        <dbReference type="ChEBI" id="CHEBI:456216"/>
        <dbReference type="EC" id="2.7.11.1"/>
    </reaction>
</comment>
<dbReference type="GO" id="GO:0005524">
    <property type="term" value="F:ATP binding"/>
    <property type="evidence" value="ECO:0007669"/>
    <property type="project" value="InterPro"/>
</dbReference>
<evidence type="ECO:0000256" key="2">
    <source>
        <dbReference type="ARBA" id="ARBA00004574"/>
    </source>
</evidence>
<dbReference type="Pfam" id="PF00069">
    <property type="entry name" value="Pkinase"/>
    <property type="match status" value="1"/>
</dbReference>
<evidence type="ECO:0000313" key="14">
    <source>
        <dbReference type="Proteomes" id="UP000596276"/>
    </source>
</evidence>
<name>A0A7U2QY89_ASPFN</name>
<protein>
    <recommendedName>
        <fullName evidence="6">EKC/KEOPS complex subunit BUD32</fullName>
        <ecNumber evidence="4">2.7.11.1</ecNumber>
    </recommendedName>
    <alternativeName>
        <fullName evidence="8 9">Atypical Serine/threonine protein kinase BUD32</fullName>
    </alternativeName>
    <alternativeName>
        <fullName evidence="5">EKC/KEOPS complex subunit bud32</fullName>
    </alternativeName>
</protein>
<proteinExistence type="predicted"/>
<comment type="subunit">
    <text evidence="3">Component of the EKC/KEOPS complex composed of at least BUD32, CGI121, GON7, KAE1 and PCC1; the whole complex dimerizes.</text>
</comment>
<dbReference type="InterPro" id="IPR000719">
    <property type="entry name" value="Prot_kinase_dom"/>
</dbReference>
<evidence type="ECO:0000256" key="6">
    <source>
        <dbReference type="ARBA" id="ARBA00019973"/>
    </source>
</evidence>
<dbReference type="InterPro" id="IPR011009">
    <property type="entry name" value="Kinase-like_dom_sf"/>
</dbReference>
<evidence type="ECO:0000256" key="10">
    <source>
        <dbReference type="ARBA" id="ARBA00047899"/>
    </source>
</evidence>
<dbReference type="VEuPathDB" id="FungiDB:AFLA_011079"/>
<comment type="subcellular location">
    <subcellularLocation>
        <location evidence="2">Chromosome</location>
        <location evidence="2">Telomere</location>
    </subcellularLocation>
</comment>
<reference evidence="14" key="1">
    <citation type="journal article" date="2021" name="G3 (Bethesda)">
        <title>Chromosome assembled and annotated genome sequence of Aspergillus flavus NRRL 3357.</title>
        <authorList>
            <person name="Skerker J.M."/>
            <person name="Pianalto K.M."/>
            <person name="Mondo S.J."/>
            <person name="Yang K."/>
            <person name="Arkin A.P."/>
            <person name="Keller N.P."/>
            <person name="Grigoriev I.V."/>
            <person name="Louise Glass N.L."/>
        </authorList>
    </citation>
    <scope>NUCLEOTIDE SEQUENCE [LARGE SCALE GENOMIC DNA]</scope>
    <source>
        <strain evidence="14">ATCC 200026 / FGSC A1120 / IAM 13836 / NRRL 3357 / JCM 12722 / SRRC 167</strain>
    </source>
</reference>
<keyword evidence="7" id="KW-0779">Telomere</keyword>
<evidence type="ECO:0000256" key="1">
    <source>
        <dbReference type="ARBA" id="ARBA00003747"/>
    </source>
</evidence>
<keyword evidence="7" id="KW-0158">Chromosome</keyword>
<dbReference type="EC" id="2.7.11.1" evidence="4"/>
<evidence type="ECO:0000259" key="12">
    <source>
        <dbReference type="PROSITE" id="PS50011"/>
    </source>
</evidence>
<comment type="function">
    <text evidence="1">Component of the EKC/KEOPS complex that is required for the formation of a threonylcarbamoyl group on adenosine at position 37 (t(6)A37) in tRNAs that read codons beginning with adenine. The complex is probably involved in the transfer of the threonylcarbamoyl moiety of threonylcarbamoyl-AMP (TC-AMP) to the N6 group of A37. BUD32 has ATPase activity in the context of the EKC/KEOPS complex and likely plays a supporting role to the catalytic subunit KAE1. The EKC/KEOPS complex also promotes both telomere uncapping and telomere elongation. The complex is required for efficient recruitment of transcriptional coactivators.</text>
</comment>
<evidence type="ECO:0000313" key="13">
    <source>
        <dbReference type="EMBL" id="QRD89084.1"/>
    </source>
</evidence>